<dbReference type="PANTHER" id="PTHR12304">
    <property type="entry name" value="INOSINE-URIDINE PREFERRING NUCLEOSIDE HYDROLASE"/>
    <property type="match status" value="1"/>
</dbReference>
<dbReference type="GO" id="GO:0006152">
    <property type="term" value="P:purine nucleoside catabolic process"/>
    <property type="evidence" value="ECO:0007669"/>
    <property type="project" value="TreeGrafter"/>
</dbReference>
<dbReference type="PANTHER" id="PTHR12304:SF4">
    <property type="entry name" value="URIDINE NUCLEOSIDASE"/>
    <property type="match status" value="1"/>
</dbReference>
<keyword evidence="3" id="KW-0326">Glycosidase</keyword>
<dbReference type="EMBL" id="QGKX02000088">
    <property type="protein sequence ID" value="KAF3585574.1"/>
    <property type="molecule type" value="Genomic_DNA"/>
</dbReference>
<name>A0A8S9S114_BRACR</name>
<evidence type="ECO:0000256" key="1">
    <source>
        <dbReference type="ARBA" id="ARBA00009176"/>
    </source>
</evidence>
<dbReference type="InterPro" id="IPR001910">
    <property type="entry name" value="Inosine/uridine_hydrolase_dom"/>
</dbReference>
<evidence type="ECO:0000256" key="2">
    <source>
        <dbReference type="ARBA" id="ARBA00022801"/>
    </source>
</evidence>
<evidence type="ECO:0000313" key="5">
    <source>
        <dbReference type="EMBL" id="KAF3585574.1"/>
    </source>
</evidence>
<sequence>MKINKPRRDETQELIVVALGPLANIALLTVQLEPEFSKNVRQIVLLGGPFTVNGKVNPASKANEMVAISAFNTLLGCFSGWNGIDPCK</sequence>
<comment type="caution">
    <text evidence="5">The sequence shown here is derived from an EMBL/GenBank/DDBJ whole genome shotgun (WGS) entry which is preliminary data.</text>
</comment>
<evidence type="ECO:0000256" key="3">
    <source>
        <dbReference type="ARBA" id="ARBA00023295"/>
    </source>
</evidence>
<dbReference type="GO" id="GO:0008477">
    <property type="term" value="F:purine nucleosidase activity"/>
    <property type="evidence" value="ECO:0007669"/>
    <property type="project" value="TreeGrafter"/>
</dbReference>
<proteinExistence type="inferred from homology"/>
<dbReference type="AlphaFoldDB" id="A0A8S9S114"/>
<comment type="similarity">
    <text evidence="1">Belongs to the IUNH family.</text>
</comment>
<dbReference type="Gene3D" id="3.90.245.10">
    <property type="entry name" value="Ribonucleoside hydrolase-like"/>
    <property type="match status" value="1"/>
</dbReference>
<dbReference type="Proteomes" id="UP000712600">
    <property type="component" value="Unassembled WGS sequence"/>
</dbReference>
<dbReference type="InterPro" id="IPR023186">
    <property type="entry name" value="IUNH"/>
</dbReference>
<protein>
    <recommendedName>
        <fullName evidence="4">Inosine/uridine-preferring nucleoside hydrolase domain-containing protein</fullName>
    </recommendedName>
</protein>
<feature type="domain" description="Inosine/uridine-preferring nucleoside hydrolase" evidence="4">
    <location>
        <begin position="10"/>
        <end position="75"/>
    </location>
</feature>
<dbReference type="GO" id="GO:0005829">
    <property type="term" value="C:cytosol"/>
    <property type="evidence" value="ECO:0007669"/>
    <property type="project" value="TreeGrafter"/>
</dbReference>
<evidence type="ECO:0000259" key="4">
    <source>
        <dbReference type="Pfam" id="PF01156"/>
    </source>
</evidence>
<evidence type="ECO:0000313" key="6">
    <source>
        <dbReference type="Proteomes" id="UP000712600"/>
    </source>
</evidence>
<dbReference type="InterPro" id="IPR036452">
    <property type="entry name" value="Ribo_hydro-like"/>
</dbReference>
<reference evidence="5" key="1">
    <citation type="submission" date="2019-12" db="EMBL/GenBank/DDBJ databases">
        <title>Genome sequencing and annotation of Brassica cretica.</title>
        <authorList>
            <person name="Studholme D.J."/>
            <person name="Sarris P."/>
        </authorList>
    </citation>
    <scope>NUCLEOTIDE SEQUENCE</scope>
    <source>
        <strain evidence="5">PFS-109/04</strain>
        <tissue evidence="5">Leaf</tissue>
    </source>
</reference>
<accession>A0A8S9S114</accession>
<organism evidence="5 6">
    <name type="scientific">Brassica cretica</name>
    <name type="common">Mustard</name>
    <dbReference type="NCBI Taxonomy" id="69181"/>
    <lineage>
        <taxon>Eukaryota</taxon>
        <taxon>Viridiplantae</taxon>
        <taxon>Streptophyta</taxon>
        <taxon>Embryophyta</taxon>
        <taxon>Tracheophyta</taxon>
        <taxon>Spermatophyta</taxon>
        <taxon>Magnoliopsida</taxon>
        <taxon>eudicotyledons</taxon>
        <taxon>Gunneridae</taxon>
        <taxon>Pentapetalae</taxon>
        <taxon>rosids</taxon>
        <taxon>malvids</taxon>
        <taxon>Brassicales</taxon>
        <taxon>Brassicaceae</taxon>
        <taxon>Brassiceae</taxon>
        <taxon>Brassica</taxon>
    </lineage>
</organism>
<keyword evidence="2" id="KW-0378">Hydrolase</keyword>
<gene>
    <name evidence="5" type="ORF">F2Q69_00030059</name>
</gene>
<dbReference type="Pfam" id="PF01156">
    <property type="entry name" value="IU_nuc_hydro"/>
    <property type="match status" value="1"/>
</dbReference>
<dbReference type="SUPFAM" id="SSF53590">
    <property type="entry name" value="Nucleoside hydrolase"/>
    <property type="match status" value="1"/>
</dbReference>